<gene>
    <name evidence="2" type="ORF">EX895_005441</name>
</gene>
<evidence type="ECO:0000256" key="1">
    <source>
        <dbReference type="SAM" id="MobiDB-lite"/>
    </source>
</evidence>
<dbReference type="EMBL" id="SRRM01000019">
    <property type="protein sequence ID" value="TKY85900.1"/>
    <property type="molecule type" value="Genomic_DNA"/>
</dbReference>
<comment type="caution">
    <text evidence="2">The sequence shown here is derived from an EMBL/GenBank/DDBJ whole genome shotgun (WGS) entry which is preliminary data.</text>
</comment>
<dbReference type="PANTHER" id="PTHR28159:SF1">
    <property type="entry name" value="TRAFFICKING PROTEIN PARTICLE COMPLEX II-SPECIFIC SUBUNIT 65"/>
    <property type="match status" value="1"/>
</dbReference>
<feature type="compositionally biased region" description="Basic and acidic residues" evidence="1">
    <location>
        <begin position="620"/>
        <end position="629"/>
    </location>
</feature>
<sequence length="946" mass="100943">MPSSAAAALADLFSKARLSLNVPSSSPSSSRAVAFFDEVLNVEAVLTLPSDPLLPVASSSTHPTLLSYRLPLPALPASTSLGHDAIPPYLAALLACLYVNLLTDYVPGQALSSTHLPKSTNPYEPLSTVQLQHQHLQLLPSHHPNADPAQAQHAAVRAFSNAWAGNQPPKPHRTLKDAADPQSYNPTKSSHDAHLTHDGQHWSVRWRCRVPINYIATPFSPLLSVTAALTLRLDPTLLEHLIPASSPSAFLRSGFAHSLLAPLHEGPIYPDESPLQSQARAKASSTLGLDGPSGLGSYLAHLSKDVVGGNNTVVTPRSGAHALDAIHKRRSQIPAADAPLNKSLSKPDSNGDLAALSSGPKSSSDLTRTPSSQRTATPSQLDSDNHLHGLQIYKRSTRLLLPLKTGLNVRMRTLITQHDPYIHRRPTLPQPNADLDSTRLVLSVELENPFESDSAFVVNDIQIKIDDAQSDQHNSHCVIAKPLQPMPSVLPIRLTRGSQHNMLFYVSVESDHALHRQFSLLDQRELSARNVTITVSGRPIGEQEEHMADFDSQWNCALDLTPVLSDAAKKLVVAGGSATGRLVQSTAGPVAGNVQYSASSLRTAAQHQGRYSTGPLAPPRIDHADDTRTPRPGQLGMGFPPPLRTSSVRQFSTATVASTVQLQPDATKTPSQPATPTSFLDKAKARALNRQSASQLDAADHPAAVNIKPWSSSSNAMIEVAAGGLLVLSTLRRAGGINVNGGRDKAEGDVKMESSLGDDGTVRPSDSIGTKTLHPTSIRPSNVEEKAARFQAGDTVILDLTILYKSSPSAVTDHEDAITDISLSWASSATKLIDTTTVNNRDSIGASSDLARTRLIDADSARLKSFLLLSQAELLNGLIPIQDHLVLNTPLLPQQSRTVALSLRCLSPGSHAIPPLQLNFTSASAGRSYCVLDGLGRVCVTPAAVL</sequence>
<dbReference type="InterPro" id="IPR024662">
    <property type="entry name" value="Trs65"/>
</dbReference>
<proteinExistence type="predicted"/>
<dbReference type="AlphaFoldDB" id="A0A4U7KNH6"/>
<feature type="region of interest" description="Disordered" evidence="1">
    <location>
        <begin position="745"/>
        <end position="777"/>
    </location>
</feature>
<dbReference type="RefSeq" id="XP_029737885.1">
    <property type="nucleotide sequence ID" value="XM_029886033.1"/>
</dbReference>
<accession>A0A4U7KNH6</accession>
<feature type="region of interest" description="Disordered" evidence="1">
    <location>
        <begin position="601"/>
        <end position="642"/>
    </location>
</feature>
<keyword evidence="3" id="KW-1185">Reference proteome</keyword>
<evidence type="ECO:0000313" key="2">
    <source>
        <dbReference type="EMBL" id="TKY85900.1"/>
    </source>
</evidence>
<feature type="compositionally biased region" description="Polar residues" evidence="1">
    <location>
        <begin position="601"/>
        <end position="611"/>
    </location>
</feature>
<dbReference type="GO" id="GO:0005802">
    <property type="term" value="C:trans-Golgi network"/>
    <property type="evidence" value="ECO:0007669"/>
    <property type="project" value="TreeGrafter"/>
</dbReference>
<feature type="compositionally biased region" description="Polar residues" evidence="1">
    <location>
        <begin position="359"/>
        <end position="382"/>
    </location>
</feature>
<dbReference type="KEGG" id="sgra:EX895_005441"/>
<dbReference type="OrthoDB" id="24630at2759"/>
<dbReference type="GeneID" id="40728336"/>
<evidence type="ECO:0000313" key="3">
    <source>
        <dbReference type="Proteomes" id="UP000306050"/>
    </source>
</evidence>
<protein>
    <submittedName>
        <fullName evidence="2">Uncharacterized protein</fullName>
    </submittedName>
</protein>
<name>A0A4U7KNH6_9BASI</name>
<feature type="region of interest" description="Disordered" evidence="1">
    <location>
        <begin position="333"/>
        <end position="384"/>
    </location>
</feature>
<dbReference type="GO" id="GO:1990071">
    <property type="term" value="C:TRAPPII protein complex"/>
    <property type="evidence" value="ECO:0007669"/>
    <property type="project" value="InterPro"/>
</dbReference>
<reference evidence="2 3" key="1">
    <citation type="submission" date="2019-05" db="EMBL/GenBank/DDBJ databases">
        <title>Sporisorium graminicola CBS 10092 draft sequencing and annotation.</title>
        <authorList>
            <person name="Solano-Gonzalez S."/>
            <person name="Caddick M.X."/>
            <person name="Darby A."/>
        </authorList>
    </citation>
    <scope>NUCLEOTIDE SEQUENCE [LARGE SCALE GENOMIC DNA]</scope>
    <source>
        <strain evidence="2 3">CBS 10092</strain>
    </source>
</reference>
<dbReference type="PANTHER" id="PTHR28159">
    <property type="entry name" value="TRAFFICKING PROTEIN PARTICLE COMPLEX II-SPECIFIC SUBUNIT 65"/>
    <property type="match status" value="1"/>
</dbReference>
<feature type="compositionally biased region" description="Polar residues" evidence="1">
    <location>
        <begin position="767"/>
        <end position="777"/>
    </location>
</feature>
<dbReference type="Proteomes" id="UP000306050">
    <property type="component" value="Chromosome SGRAM_6"/>
</dbReference>
<feature type="region of interest" description="Disordered" evidence="1">
    <location>
        <begin position="163"/>
        <end position="196"/>
    </location>
</feature>
<organism evidence="2 3">
    <name type="scientific">Sporisorium graminicola</name>
    <dbReference type="NCBI Taxonomy" id="280036"/>
    <lineage>
        <taxon>Eukaryota</taxon>
        <taxon>Fungi</taxon>
        <taxon>Dikarya</taxon>
        <taxon>Basidiomycota</taxon>
        <taxon>Ustilaginomycotina</taxon>
        <taxon>Ustilaginomycetes</taxon>
        <taxon>Ustilaginales</taxon>
        <taxon>Ustilaginaceae</taxon>
        <taxon>Sporisorium</taxon>
    </lineage>
</organism>
<dbReference type="GO" id="GO:0006891">
    <property type="term" value="P:intra-Golgi vesicle-mediated transport"/>
    <property type="evidence" value="ECO:0007669"/>
    <property type="project" value="InterPro"/>
</dbReference>